<accession>A0A822ZXV5</accession>
<dbReference type="Proteomes" id="UP000607653">
    <property type="component" value="Unassembled WGS sequence"/>
</dbReference>
<protein>
    <submittedName>
        <fullName evidence="1">Uncharacterized protein</fullName>
    </submittedName>
</protein>
<reference evidence="1 2" key="1">
    <citation type="journal article" date="2020" name="Mol. Biol. Evol.">
        <title>Distinct Expression and Methylation Patterns for Genes with Different Fates following a Single Whole-Genome Duplication in Flowering Plants.</title>
        <authorList>
            <person name="Shi T."/>
            <person name="Rahmani R.S."/>
            <person name="Gugger P.F."/>
            <person name="Wang M."/>
            <person name="Li H."/>
            <person name="Zhang Y."/>
            <person name="Li Z."/>
            <person name="Wang Q."/>
            <person name="Van de Peer Y."/>
            <person name="Marchal K."/>
            <person name="Chen J."/>
        </authorList>
    </citation>
    <scope>NUCLEOTIDE SEQUENCE [LARGE SCALE GENOMIC DNA]</scope>
    <source>
        <tissue evidence="1">Leaf</tissue>
    </source>
</reference>
<sequence>MPDRSFIGFFSPEKFESLKGHISFDGIWDMISDSINDGEHQVYMVSWNDHFFILKIESNACHIIDTLGERLFEGCSQAYTTMYLLQSRSQKMRRIVLTFNQNSKNRK</sequence>
<keyword evidence="2" id="KW-1185">Reference proteome</keyword>
<comment type="caution">
    <text evidence="1">The sequence shown here is derived from an EMBL/GenBank/DDBJ whole genome shotgun (WGS) entry which is preliminary data.</text>
</comment>
<proteinExistence type="predicted"/>
<evidence type="ECO:0000313" key="2">
    <source>
        <dbReference type="Proteomes" id="UP000607653"/>
    </source>
</evidence>
<dbReference type="AlphaFoldDB" id="A0A822ZXV5"/>
<name>A0A822ZXV5_NELNU</name>
<evidence type="ECO:0000313" key="1">
    <source>
        <dbReference type="EMBL" id="DAD48361.1"/>
    </source>
</evidence>
<dbReference type="PANTHER" id="PTHR31182">
    <property type="entry name" value="C2 NT-TYPE DOMAIN-CONTAINING PROTEIN"/>
    <property type="match status" value="1"/>
</dbReference>
<dbReference type="PANTHER" id="PTHR31182:SF17">
    <property type="entry name" value="EEIG1_EHBP1 PROTEIN AMINO-TERMINAL DOMAIN PROTEIN"/>
    <property type="match status" value="1"/>
</dbReference>
<organism evidence="1 2">
    <name type="scientific">Nelumbo nucifera</name>
    <name type="common">Sacred lotus</name>
    <dbReference type="NCBI Taxonomy" id="4432"/>
    <lineage>
        <taxon>Eukaryota</taxon>
        <taxon>Viridiplantae</taxon>
        <taxon>Streptophyta</taxon>
        <taxon>Embryophyta</taxon>
        <taxon>Tracheophyta</taxon>
        <taxon>Spermatophyta</taxon>
        <taxon>Magnoliopsida</taxon>
        <taxon>Proteales</taxon>
        <taxon>Nelumbonaceae</taxon>
        <taxon>Nelumbo</taxon>
    </lineage>
</organism>
<dbReference type="EMBL" id="DUZY01000008">
    <property type="protein sequence ID" value="DAD48361.1"/>
    <property type="molecule type" value="Genomic_DNA"/>
</dbReference>
<gene>
    <name evidence="1" type="ORF">HUJ06_018298</name>
</gene>